<dbReference type="RefSeq" id="WP_128913269.1">
    <property type="nucleotide sequence ID" value="NZ_RDSM01000002.1"/>
</dbReference>
<feature type="domain" description="UVR" evidence="8">
    <location>
        <begin position="202"/>
        <end position="237"/>
    </location>
</feature>
<evidence type="ECO:0000256" key="7">
    <source>
        <dbReference type="HAMAP-Rule" id="MF_00203"/>
    </source>
</evidence>
<dbReference type="InterPro" id="IPR035901">
    <property type="entry name" value="GIY-YIG_endonuc_sf"/>
</dbReference>
<dbReference type="InterPro" id="IPR004791">
    <property type="entry name" value="UvrC"/>
</dbReference>
<comment type="caution">
    <text evidence="11">The sequence shown here is derived from an EMBL/GenBank/DDBJ whole genome shotgun (WGS) entry which is preliminary data.</text>
</comment>
<dbReference type="HAMAP" id="MF_00203">
    <property type="entry name" value="UvrC"/>
    <property type="match status" value="1"/>
</dbReference>
<feature type="domain" description="GIY-YIG" evidence="9">
    <location>
        <begin position="12"/>
        <end position="91"/>
    </location>
</feature>
<dbReference type="Gene3D" id="1.10.150.20">
    <property type="entry name" value="5' to 3' exonuclease, C-terminal subdomain"/>
    <property type="match status" value="1"/>
</dbReference>
<dbReference type="SUPFAM" id="SSF47781">
    <property type="entry name" value="RuvA domain 2-like"/>
    <property type="match status" value="1"/>
</dbReference>
<dbReference type="AlphaFoldDB" id="A0A4Q0SX24"/>
<reference evidence="12" key="2">
    <citation type="submission" date="2019-02" db="EMBL/GenBank/DDBJ databases">
        <title>Granulicella sibirica sp. nov., a psychrotolerant acidobacterium isolated from an organic soil layer in forested tundra, West Siberia.</title>
        <authorList>
            <person name="Oshkin I.Y."/>
            <person name="Kulichevskaya I.S."/>
            <person name="Rijpstra W.I.C."/>
            <person name="Sinninghe Damste J.S."/>
            <person name="Rakitin A.L."/>
            <person name="Ravin N.V."/>
            <person name="Dedysh S.N."/>
        </authorList>
    </citation>
    <scope>NUCLEOTIDE SEQUENCE [LARGE SCALE GENOMIC DNA]</scope>
    <source>
        <strain evidence="12">AF10</strain>
    </source>
</reference>
<keyword evidence="5 7" id="KW-0234">DNA repair</keyword>
<gene>
    <name evidence="7" type="primary">uvrC</name>
    <name evidence="11" type="ORF">GRAN_2510</name>
</gene>
<dbReference type="PANTHER" id="PTHR30562">
    <property type="entry name" value="UVRC/OXIDOREDUCTASE"/>
    <property type="match status" value="1"/>
</dbReference>
<dbReference type="PANTHER" id="PTHR30562:SF1">
    <property type="entry name" value="UVRABC SYSTEM PROTEIN C"/>
    <property type="match status" value="1"/>
</dbReference>
<dbReference type="FunFam" id="3.40.1440.10:FF:000001">
    <property type="entry name" value="UvrABC system protein C"/>
    <property type="match status" value="1"/>
</dbReference>
<dbReference type="SUPFAM" id="SSF46600">
    <property type="entry name" value="C-terminal UvrC-binding domain of UvrB"/>
    <property type="match status" value="1"/>
</dbReference>
<evidence type="ECO:0000259" key="8">
    <source>
        <dbReference type="PROSITE" id="PS50151"/>
    </source>
</evidence>
<evidence type="ECO:0000259" key="10">
    <source>
        <dbReference type="PROSITE" id="PS50165"/>
    </source>
</evidence>
<proteinExistence type="inferred from homology"/>
<dbReference type="Pfam" id="PF22920">
    <property type="entry name" value="UvrC_RNaseH"/>
    <property type="match status" value="2"/>
</dbReference>
<dbReference type="SMART" id="SM00465">
    <property type="entry name" value="GIYc"/>
    <property type="match status" value="1"/>
</dbReference>
<keyword evidence="6 7" id="KW-0742">SOS response</keyword>
<dbReference type="Proteomes" id="UP000289437">
    <property type="component" value="Unassembled WGS sequence"/>
</dbReference>
<dbReference type="SUPFAM" id="SSF82771">
    <property type="entry name" value="GIY-YIG endonuclease"/>
    <property type="match status" value="1"/>
</dbReference>
<dbReference type="Pfam" id="PF02151">
    <property type="entry name" value="UVR"/>
    <property type="match status" value="1"/>
</dbReference>
<dbReference type="GO" id="GO:0009381">
    <property type="term" value="F:excinuclease ABC activity"/>
    <property type="evidence" value="ECO:0007669"/>
    <property type="project" value="UniProtKB-UniRule"/>
</dbReference>
<comment type="similarity">
    <text evidence="7">Belongs to the UvrC family.</text>
</comment>
<organism evidence="11 12">
    <name type="scientific">Granulicella sibirica</name>
    <dbReference type="NCBI Taxonomy" id="2479048"/>
    <lineage>
        <taxon>Bacteria</taxon>
        <taxon>Pseudomonadati</taxon>
        <taxon>Acidobacteriota</taxon>
        <taxon>Terriglobia</taxon>
        <taxon>Terriglobales</taxon>
        <taxon>Acidobacteriaceae</taxon>
        <taxon>Granulicella</taxon>
    </lineage>
</organism>
<evidence type="ECO:0000256" key="3">
    <source>
        <dbReference type="ARBA" id="ARBA00022769"/>
    </source>
</evidence>
<dbReference type="Gene3D" id="3.40.1440.10">
    <property type="entry name" value="GIY-YIG endonuclease"/>
    <property type="match status" value="1"/>
</dbReference>
<keyword evidence="4 7" id="KW-0267">Excision nuclease</keyword>
<dbReference type="InterPro" id="IPR010994">
    <property type="entry name" value="RuvA_2-like"/>
</dbReference>
<dbReference type="NCBIfam" id="TIGR00194">
    <property type="entry name" value="uvrC"/>
    <property type="match status" value="1"/>
</dbReference>
<evidence type="ECO:0000256" key="5">
    <source>
        <dbReference type="ARBA" id="ARBA00023204"/>
    </source>
</evidence>
<evidence type="ECO:0000256" key="6">
    <source>
        <dbReference type="ARBA" id="ARBA00023236"/>
    </source>
</evidence>
<dbReference type="Gene3D" id="4.10.860.10">
    <property type="entry name" value="UVR domain"/>
    <property type="match status" value="1"/>
</dbReference>
<dbReference type="InterPro" id="IPR000305">
    <property type="entry name" value="GIY-YIG_endonuc"/>
</dbReference>
<feature type="domain" description="UvrC family homology region profile" evidence="10">
    <location>
        <begin position="253"/>
        <end position="535"/>
    </location>
</feature>
<dbReference type="GO" id="GO:0009432">
    <property type="term" value="P:SOS response"/>
    <property type="evidence" value="ECO:0007669"/>
    <property type="project" value="UniProtKB-UniRule"/>
</dbReference>
<keyword evidence="3 7" id="KW-0228">DNA excision</keyword>
<evidence type="ECO:0000256" key="1">
    <source>
        <dbReference type="ARBA" id="ARBA00022490"/>
    </source>
</evidence>
<dbReference type="GO" id="GO:0009380">
    <property type="term" value="C:excinuclease repair complex"/>
    <property type="evidence" value="ECO:0007669"/>
    <property type="project" value="InterPro"/>
</dbReference>
<evidence type="ECO:0000259" key="9">
    <source>
        <dbReference type="PROSITE" id="PS50164"/>
    </source>
</evidence>
<dbReference type="CDD" id="cd10434">
    <property type="entry name" value="GIY-YIG_UvrC_Cho"/>
    <property type="match status" value="1"/>
</dbReference>
<dbReference type="Pfam" id="PF08459">
    <property type="entry name" value="UvrC_RNaseH_dom"/>
    <property type="match status" value="1"/>
</dbReference>
<dbReference type="GO" id="GO:0006289">
    <property type="term" value="P:nucleotide-excision repair"/>
    <property type="evidence" value="ECO:0007669"/>
    <property type="project" value="UniProtKB-UniRule"/>
</dbReference>
<sequence>MDLQEKIRTIPTKPGCYLYKNAEGVVIYVGKAKNLRSRVRSYFLQASQANAKTGSLMREAVDIEYITVDNEREALALENNLIKQRKPRFNILLRDDKTYPYIKLTMGDRYPKVFVTRKLRKDGGQYFGPYFPGNLAHRLVDLIHRSFLIPSCKVDLSRYHPRACLQYYIKRCLGPCVDGLTTPELYKQTIRDVQLFLDGKPQELENALTERMMDAAMNEQFELAARLRDQIVTVHQMQDKQRIATADNEDADVFGFHYEQEMLAVNLFHMRGGKIVDRRDFFWEDLQEVLSATLNDFGETPGNLGEPADAPVEVEAEAKLEPNPVVAAPEIEEEGERTQHTAISELGEAFSPKAFFSALLKQLYLDQSYVPRSVLVPVDFPDRALLSEALSERTHHRVEILAPQRGDKRSLVDLVCQNAKQSYDQRFRVLQPGMKAIQEALQEALTLEELPRRIECFDISHIQGAETVASMVVWEDGAMKKADYRKFQIKTVTGVDDFASMREVIQRRYKKLLDEKKTFPSLILIDGGLGQLHAAYAALEEIGVTLQPLASIAKREEIIYVYGQESDPVVLDRRSPVLHLMQKIRDESHRFAVSYHRKRREMRDRDSELLTIPGVGQLTRQRLVQHFGSVRAISQASLDALTAVVAPGVATKIRAYFDGVENGNGAAPDKAAPVLRVLS</sequence>
<comment type="subcellular location">
    <subcellularLocation>
        <location evidence="7">Cytoplasm</location>
    </subcellularLocation>
</comment>
<dbReference type="OrthoDB" id="9804933at2"/>
<dbReference type="Gene3D" id="3.30.420.340">
    <property type="entry name" value="UvrC, RNAse H endonuclease domain"/>
    <property type="match status" value="1"/>
</dbReference>
<evidence type="ECO:0000256" key="4">
    <source>
        <dbReference type="ARBA" id="ARBA00022881"/>
    </source>
</evidence>
<evidence type="ECO:0000256" key="2">
    <source>
        <dbReference type="ARBA" id="ARBA00022763"/>
    </source>
</evidence>
<dbReference type="PROSITE" id="PS50165">
    <property type="entry name" value="UVRC"/>
    <property type="match status" value="1"/>
</dbReference>
<dbReference type="PROSITE" id="PS50151">
    <property type="entry name" value="UVR"/>
    <property type="match status" value="1"/>
</dbReference>
<dbReference type="InterPro" id="IPR001162">
    <property type="entry name" value="UvrC_RNase_H_dom"/>
</dbReference>
<dbReference type="InterPro" id="IPR047296">
    <property type="entry name" value="GIY-YIG_UvrC_Cho"/>
</dbReference>
<dbReference type="PROSITE" id="PS50164">
    <property type="entry name" value="GIY_YIG"/>
    <property type="match status" value="1"/>
</dbReference>
<dbReference type="InterPro" id="IPR050066">
    <property type="entry name" value="UvrABC_protein_C"/>
</dbReference>
<dbReference type="FunFam" id="3.30.420.340:FF:000001">
    <property type="entry name" value="UvrABC system protein C"/>
    <property type="match status" value="1"/>
</dbReference>
<keyword evidence="12" id="KW-1185">Reference proteome</keyword>
<protein>
    <recommendedName>
        <fullName evidence="7">UvrABC system protein C</fullName>
        <shortName evidence="7">Protein UvrC</shortName>
    </recommendedName>
    <alternativeName>
        <fullName evidence="7">Excinuclease ABC subunit C</fullName>
    </alternativeName>
</protein>
<dbReference type="NCBIfam" id="NF001824">
    <property type="entry name" value="PRK00558.1-5"/>
    <property type="match status" value="1"/>
</dbReference>
<dbReference type="Pfam" id="PF01541">
    <property type="entry name" value="GIY-YIG"/>
    <property type="match status" value="1"/>
</dbReference>
<dbReference type="InterPro" id="IPR036876">
    <property type="entry name" value="UVR_dom_sf"/>
</dbReference>
<keyword evidence="1 7" id="KW-0963">Cytoplasm</keyword>
<evidence type="ECO:0000313" key="12">
    <source>
        <dbReference type="Proteomes" id="UP000289437"/>
    </source>
</evidence>
<reference evidence="11 12" key="1">
    <citation type="submission" date="2018-11" db="EMBL/GenBank/DDBJ databases">
        <authorList>
            <person name="Mardanov A.V."/>
            <person name="Ravin N.V."/>
            <person name="Dedysh S.N."/>
        </authorList>
    </citation>
    <scope>NUCLEOTIDE SEQUENCE [LARGE SCALE GENOMIC DNA]</scope>
    <source>
        <strain evidence="11 12">AF10</strain>
    </source>
</reference>
<comment type="subunit">
    <text evidence="7">Interacts with UvrB in an incision complex.</text>
</comment>
<name>A0A4Q0SX24_9BACT</name>
<dbReference type="GO" id="GO:0005737">
    <property type="term" value="C:cytoplasm"/>
    <property type="evidence" value="ECO:0007669"/>
    <property type="project" value="UniProtKB-SubCell"/>
</dbReference>
<evidence type="ECO:0000313" key="11">
    <source>
        <dbReference type="EMBL" id="RXH55653.1"/>
    </source>
</evidence>
<dbReference type="EMBL" id="RDSM01000002">
    <property type="protein sequence ID" value="RXH55653.1"/>
    <property type="molecule type" value="Genomic_DNA"/>
</dbReference>
<dbReference type="GO" id="GO:0003677">
    <property type="term" value="F:DNA binding"/>
    <property type="evidence" value="ECO:0007669"/>
    <property type="project" value="UniProtKB-UniRule"/>
</dbReference>
<dbReference type="InterPro" id="IPR001943">
    <property type="entry name" value="UVR_dom"/>
</dbReference>
<dbReference type="Pfam" id="PF12826">
    <property type="entry name" value="HHH_2"/>
    <property type="match status" value="1"/>
</dbReference>
<accession>A0A4Q0SX24</accession>
<comment type="function">
    <text evidence="7">The UvrABC repair system catalyzes the recognition and processing of DNA lesions. UvrC both incises the 5' and 3' sides of the lesion. The N-terminal half is responsible for the 3' incision and the C-terminal half is responsible for the 5' incision.</text>
</comment>
<dbReference type="InterPro" id="IPR041663">
    <property type="entry name" value="DisA/LigA_HHH"/>
</dbReference>
<keyword evidence="2 7" id="KW-0227">DNA damage</keyword>
<dbReference type="InterPro" id="IPR038476">
    <property type="entry name" value="UvrC_RNase_H_dom_sf"/>
</dbReference>